<protein>
    <recommendedName>
        <fullName evidence="18">Cytochrome P450</fullName>
    </recommendedName>
</protein>
<dbReference type="GO" id="GO:0005506">
    <property type="term" value="F:iron ion binding"/>
    <property type="evidence" value="ECO:0007669"/>
    <property type="project" value="InterPro"/>
</dbReference>
<keyword evidence="9 14" id="KW-0560">Oxidoreductase</keyword>
<dbReference type="Pfam" id="PF00067">
    <property type="entry name" value="p450"/>
    <property type="match status" value="1"/>
</dbReference>
<keyword evidence="17" id="KW-1185">Reference proteome</keyword>
<keyword evidence="6 13" id="KW-0479">Metal-binding</keyword>
<dbReference type="Gene3D" id="1.10.630.10">
    <property type="entry name" value="Cytochrome P450"/>
    <property type="match status" value="1"/>
</dbReference>
<keyword evidence="15" id="KW-0732">Signal</keyword>
<dbReference type="InterPro" id="IPR017972">
    <property type="entry name" value="Cyt_P450_CS"/>
</dbReference>
<comment type="subcellular location">
    <subcellularLocation>
        <location evidence="3">Endoplasmic reticulum membrane</location>
        <topology evidence="3">Peripheral membrane protein</topology>
    </subcellularLocation>
    <subcellularLocation>
        <location evidence="2">Microsome membrane</location>
        <topology evidence="2">Peripheral membrane protein</topology>
    </subcellularLocation>
</comment>
<keyword evidence="10 13" id="KW-0408">Iron</keyword>
<dbReference type="GO" id="GO:0020037">
    <property type="term" value="F:heme binding"/>
    <property type="evidence" value="ECO:0007669"/>
    <property type="project" value="InterPro"/>
</dbReference>
<dbReference type="PRINTS" id="PR00463">
    <property type="entry name" value="EP450I"/>
</dbReference>
<keyword evidence="12" id="KW-0472">Membrane</keyword>
<feature type="signal peptide" evidence="15">
    <location>
        <begin position="1"/>
        <end position="18"/>
    </location>
</feature>
<evidence type="ECO:0000256" key="4">
    <source>
        <dbReference type="ARBA" id="ARBA00010617"/>
    </source>
</evidence>
<dbReference type="InterPro" id="IPR036396">
    <property type="entry name" value="Cyt_P450_sf"/>
</dbReference>
<evidence type="ECO:0000256" key="10">
    <source>
        <dbReference type="ARBA" id="ARBA00023004"/>
    </source>
</evidence>
<evidence type="ECO:0008006" key="18">
    <source>
        <dbReference type="Google" id="ProtNLM"/>
    </source>
</evidence>
<evidence type="ECO:0000256" key="3">
    <source>
        <dbReference type="ARBA" id="ARBA00004406"/>
    </source>
</evidence>
<evidence type="ECO:0000313" key="16">
    <source>
        <dbReference type="EMBL" id="KAF2899545.1"/>
    </source>
</evidence>
<evidence type="ECO:0000256" key="6">
    <source>
        <dbReference type="ARBA" id="ARBA00022723"/>
    </source>
</evidence>
<reference evidence="16" key="1">
    <citation type="submission" date="2019-08" db="EMBL/GenBank/DDBJ databases">
        <title>The genome of the North American firefly Photinus pyralis.</title>
        <authorList>
            <consortium name="Photinus pyralis genome working group"/>
            <person name="Fallon T.R."/>
            <person name="Sander Lower S.E."/>
            <person name="Weng J.-K."/>
        </authorList>
    </citation>
    <scope>NUCLEOTIDE SEQUENCE</scope>
    <source>
        <strain evidence="16">TRF0915ILg1</strain>
        <tissue evidence="16">Whole body</tissue>
    </source>
</reference>
<dbReference type="OrthoDB" id="2789670at2759"/>
<dbReference type="AlphaFoldDB" id="A0A8K0DF44"/>
<evidence type="ECO:0000256" key="9">
    <source>
        <dbReference type="ARBA" id="ARBA00023002"/>
    </source>
</evidence>
<evidence type="ECO:0000256" key="8">
    <source>
        <dbReference type="ARBA" id="ARBA00022848"/>
    </source>
</evidence>
<comment type="similarity">
    <text evidence="4 14">Belongs to the cytochrome P450 family.</text>
</comment>
<dbReference type="InterPro" id="IPR001128">
    <property type="entry name" value="Cyt_P450"/>
</dbReference>
<gene>
    <name evidence="16" type="ORF">ILUMI_06619</name>
</gene>
<feature type="chain" id="PRO_5035454524" description="Cytochrome P450" evidence="15">
    <location>
        <begin position="19"/>
        <end position="527"/>
    </location>
</feature>
<comment type="caution">
    <text evidence="16">The sequence shown here is derived from an EMBL/GenBank/DDBJ whole genome shotgun (WGS) entry which is preliminary data.</text>
</comment>
<evidence type="ECO:0000256" key="5">
    <source>
        <dbReference type="ARBA" id="ARBA00022617"/>
    </source>
</evidence>
<accession>A0A8K0DF44</accession>
<evidence type="ECO:0000256" key="14">
    <source>
        <dbReference type="RuleBase" id="RU000461"/>
    </source>
</evidence>
<dbReference type="InterPro" id="IPR002401">
    <property type="entry name" value="Cyt_P450_E_grp-I"/>
</dbReference>
<dbReference type="CDD" id="cd11056">
    <property type="entry name" value="CYP6-like"/>
    <property type="match status" value="1"/>
</dbReference>
<dbReference type="GO" id="GO:0004497">
    <property type="term" value="F:monooxygenase activity"/>
    <property type="evidence" value="ECO:0007669"/>
    <property type="project" value="UniProtKB-KW"/>
</dbReference>
<evidence type="ECO:0000256" key="11">
    <source>
        <dbReference type="ARBA" id="ARBA00023033"/>
    </source>
</evidence>
<evidence type="ECO:0000256" key="7">
    <source>
        <dbReference type="ARBA" id="ARBA00022824"/>
    </source>
</evidence>
<dbReference type="PANTHER" id="PTHR24292:SF54">
    <property type="entry name" value="CYP9F3-RELATED"/>
    <property type="match status" value="1"/>
</dbReference>
<sequence>MWLIVLISFLACITYFLGIKPYKHWAQKGVPYKRPVPFFGNTLSTTLQLKAFADLLQGFYFAHTDQRYVGFYQFTTPVLLIRDPDLIKQITVKDFDVFPEHRTFASDEVDPLWSRNLFAIQGLTRWQHMRSTLSPSFTSSKMKMMFNLMKDCSKQFIRHYQREGDIVTLEMKDAFTRFTNDVIASTAFGVECNSLDNPNNEFYLMGKDASNFSGIRALKFLLTALSPTLMKVLKVSIFSKQVSTFFRSLIKETLSVREKRGIVRPDMVHLLMEARKGQTRNDDNVSDTGFAVVEESKSVKSSSKLQKPQITDEDITAQVLLFFLGGFDTVSTFMCFTTYELAINSDIQDRLREEIDRVYKNTKGDISYEDLLGMKYLDMVVSESLRKWPPTVILDRASVKPYTIEPVLPNEERVTLERGTNIWISAYALHRDPKYYPDPEKFNPERFSDENKQTIKPFTYLPFGLGPRNCIGSRFALLEGKLIIAEIIRNFEIVPIGKTQIPIKLRKDNFTPLAEKGFWLGLKPRGH</sequence>
<keyword evidence="8" id="KW-0492">Microsome</keyword>
<evidence type="ECO:0000256" key="12">
    <source>
        <dbReference type="ARBA" id="ARBA00023136"/>
    </source>
</evidence>
<dbReference type="PANTHER" id="PTHR24292">
    <property type="entry name" value="CYTOCHROME P450"/>
    <property type="match status" value="1"/>
</dbReference>
<dbReference type="GO" id="GO:0005789">
    <property type="term" value="C:endoplasmic reticulum membrane"/>
    <property type="evidence" value="ECO:0007669"/>
    <property type="project" value="UniProtKB-SubCell"/>
</dbReference>
<evidence type="ECO:0000256" key="2">
    <source>
        <dbReference type="ARBA" id="ARBA00004174"/>
    </source>
</evidence>
<proteinExistence type="inferred from homology"/>
<feature type="binding site" description="axial binding residue" evidence="13">
    <location>
        <position position="470"/>
    </location>
    <ligand>
        <name>heme</name>
        <dbReference type="ChEBI" id="CHEBI:30413"/>
    </ligand>
    <ligandPart>
        <name>Fe</name>
        <dbReference type="ChEBI" id="CHEBI:18248"/>
    </ligandPart>
</feature>
<name>A0A8K0DF44_IGNLU</name>
<dbReference type="PROSITE" id="PS00086">
    <property type="entry name" value="CYTOCHROME_P450"/>
    <property type="match status" value="1"/>
</dbReference>
<dbReference type="SUPFAM" id="SSF48264">
    <property type="entry name" value="Cytochrome P450"/>
    <property type="match status" value="1"/>
</dbReference>
<evidence type="ECO:0000256" key="13">
    <source>
        <dbReference type="PIRSR" id="PIRSR602401-1"/>
    </source>
</evidence>
<comment type="cofactor">
    <cofactor evidence="1 13">
        <name>heme</name>
        <dbReference type="ChEBI" id="CHEBI:30413"/>
    </cofactor>
</comment>
<dbReference type="EMBL" id="VTPC01002751">
    <property type="protein sequence ID" value="KAF2899545.1"/>
    <property type="molecule type" value="Genomic_DNA"/>
</dbReference>
<dbReference type="InterPro" id="IPR050476">
    <property type="entry name" value="Insect_CytP450_Detox"/>
</dbReference>
<organism evidence="16 17">
    <name type="scientific">Ignelater luminosus</name>
    <name type="common">Cucubano</name>
    <name type="synonym">Pyrophorus luminosus</name>
    <dbReference type="NCBI Taxonomy" id="2038154"/>
    <lineage>
        <taxon>Eukaryota</taxon>
        <taxon>Metazoa</taxon>
        <taxon>Ecdysozoa</taxon>
        <taxon>Arthropoda</taxon>
        <taxon>Hexapoda</taxon>
        <taxon>Insecta</taxon>
        <taxon>Pterygota</taxon>
        <taxon>Neoptera</taxon>
        <taxon>Endopterygota</taxon>
        <taxon>Coleoptera</taxon>
        <taxon>Polyphaga</taxon>
        <taxon>Elateriformia</taxon>
        <taxon>Elateroidea</taxon>
        <taxon>Elateridae</taxon>
        <taxon>Agrypninae</taxon>
        <taxon>Pyrophorini</taxon>
        <taxon>Ignelater</taxon>
    </lineage>
</organism>
<evidence type="ECO:0000256" key="1">
    <source>
        <dbReference type="ARBA" id="ARBA00001971"/>
    </source>
</evidence>
<dbReference type="PRINTS" id="PR00385">
    <property type="entry name" value="P450"/>
</dbReference>
<keyword evidence="11 14" id="KW-0503">Monooxygenase</keyword>
<dbReference type="GO" id="GO:0016705">
    <property type="term" value="F:oxidoreductase activity, acting on paired donors, with incorporation or reduction of molecular oxygen"/>
    <property type="evidence" value="ECO:0007669"/>
    <property type="project" value="InterPro"/>
</dbReference>
<evidence type="ECO:0000313" key="17">
    <source>
        <dbReference type="Proteomes" id="UP000801492"/>
    </source>
</evidence>
<dbReference type="Proteomes" id="UP000801492">
    <property type="component" value="Unassembled WGS sequence"/>
</dbReference>
<evidence type="ECO:0000256" key="15">
    <source>
        <dbReference type="SAM" id="SignalP"/>
    </source>
</evidence>
<dbReference type="FunFam" id="1.10.630.10:FF:000042">
    <property type="entry name" value="Cytochrome P450"/>
    <property type="match status" value="1"/>
</dbReference>
<keyword evidence="5 13" id="KW-0349">Heme</keyword>
<keyword evidence="7" id="KW-0256">Endoplasmic reticulum</keyword>